<dbReference type="KEGG" id="psez:HME7025_01166"/>
<dbReference type="EMBL" id="CP029346">
    <property type="protein sequence ID" value="AWL09029.1"/>
    <property type="molecule type" value="Genomic_DNA"/>
</dbReference>
<dbReference type="SUPFAM" id="SSF56300">
    <property type="entry name" value="Metallo-dependent phosphatases"/>
    <property type="match status" value="1"/>
</dbReference>
<feature type="domain" description="Calcineurin-like phosphoesterase" evidence="8">
    <location>
        <begin position="32"/>
        <end position="242"/>
    </location>
</feature>
<feature type="binding site" evidence="6">
    <location>
        <position position="109"/>
    </location>
    <ligand>
        <name>Fe cation</name>
        <dbReference type="ChEBI" id="CHEBI:24875"/>
        <label>2</label>
    </ligand>
</feature>
<dbReference type="EC" id="3.1.3.2" evidence="2 5"/>
<accession>A0A2S2DUN6</accession>
<feature type="binding site" evidence="6">
    <location>
        <position position="71"/>
    </location>
    <ligand>
        <name>Fe cation</name>
        <dbReference type="ChEBI" id="CHEBI:24875"/>
        <label>1</label>
    </ligand>
</feature>
<gene>
    <name evidence="9" type="primary">acp5</name>
    <name evidence="9" type="ORF">HME7025_01166</name>
</gene>
<feature type="signal peptide" evidence="7">
    <location>
        <begin position="1"/>
        <end position="20"/>
    </location>
</feature>
<evidence type="ECO:0000256" key="2">
    <source>
        <dbReference type="ARBA" id="ARBA00012646"/>
    </source>
</evidence>
<dbReference type="PIRSF" id="PIRSF000898">
    <property type="entry name" value="Acid_Ptase_5"/>
    <property type="match status" value="1"/>
</dbReference>
<keyword evidence="6" id="KW-0479">Metal-binding</keyword>
<keyword evidence="4 5" id="KW-0378">Hydrolase</keyword>
<evidence type="ECO:0000256" key="3">
    <source>
        <dbReference type="ARBA" id="ARBA00022729"/>
    </source>
</evidence>
<dbReference type="AlphaFoldDB" id="A0A2S2DUN6"/>
<evidence type="ECO:0000256" key="6">
    <source>
        <dbReference type="PIRSR" id="PIRSR000898-1"/>
    </source>
</evidence>
<evidence type="ECO:0000256" key="1">
    <source>
        <dbReference type="ARBA" id="ARBA00000032"/>
    </source>
</evidence>
<dbReference type="OrthoDB" id="9809781at2"/>
<feature type="binding site" evidence="6">
    <location>
        <position position="38"/>
    </location>
    <ligand>
        <name>Fe cation</name>
        <dbReference type="ChEBI" id="CHEBI:24875"/>
        <label>1</label>
    </ligand>
</feature>
<reference evidence="10" key="1">
    <citation type="submission" date="2018-05" db="EMBL/GenBank/DDBJ databases">
        <title>Pseudarcicella sp. HME7025 Genome sequencing and assembly.</title>
        <authorList>
            <person name="Kim H."/>
            <person name="Kang H."/>
            <person name="Joh K."/>
        </authorList>
    </citation>
    <scope>NUCLEOTIDE SEQUENCE [LARGE SCALE GENOMIC DNA]</scope>
    <source>
        <strain evidence="10">HME7025</strain>
    </source>
</reference>
<dbReference type="RefSeq" id="WP_109322737.1">
    <property type="nucleotide sequence ID" value="NZ_CP029346.1"/>
</dbReference>
<keyword evidence="10" id="KW-1185">Reference proteome</keyword>
<dbReference type="Pfam" id="PF00149">
    <property type="entry name" value="Metallophos"/>
    <property type="match status" value="1"/>
</dbReference>
<protein>
    <recommendedName>
        <fullName evidence="2 5">acid phosphatase</fullName>
        <ecNumber evidence="2 5">3.1.3.2</ecNumber>
    </recommendedName>
</protein>
<comment type="cofactor">
    <cofactor evidence="6">
        <name>Fe cation</name>
        <dbReference type="ChEBI" id="CHEBI:24875"/>
    </cofactor>
    <text evidence="6">Binds 2 iron ions per subunit.</text>
</comment>
<dbReference type="InterPro" id="IPR004843">
    <property type="entry name" value="Calcineurin-like_PHP"/>
</dbReference>
<dbReference type="InterPro" id="IPR024927">
    <property type="entry name" value="Acid_PPase"/>
</dbReference>
<dbReference type="Proteomes" id="UP000245468">
    <property type="component" value="Chromosome"/>
</dbReference>
<dbReference type="InterPro" id="IPR029052">
    <property type="entry name" value="Metallo-depent_PP-like"/>
</dbReference>
<evidence type="ECO:0000256" key="4">
    <source>
        <dbReference type="ARBA" id="ARBA00022801"/>
    </source>
</evidence>
<dbReference type="GO" id="GO:0046872">
    <property type="term" value="F:metal ion binding"/>
    <property type="evidence" value="ECO:0007669"/>
    <property type="project" value="UniProtKB-KW"/>
</dbReference>
<evidence type="ECO:0000313" key="10">
    <source>
        <dbReference type="Proteomes" id="UP000245468"/>
    </source>
</evidence>
<dbReference type="GO" id="GO:0003993">
    <property type="term" value="F:acid phosphatase activity"/>
    <property type="evidence" value="ECO:0007669"/>
    <property type="project" value="UniProtKB-UniRule"/>
</dbReference>
<name>A0A2S2DUN6_9BACT</name>
<feature type="binding site" evidence="6">
    <location>
        <position position="71"/>
    </location>
    <ligand>
        <name>Fe cation</name>
        <dbReference type="ChEBI" id="CHEBI:24875"/>
        <label>2</label>
    </ligand>
</feature>
<evidence type="ECO:0000256" key="5">
    <source>
        <dbReference type="PIRNR" id="PIRNR000898"/>
    </source>
</evidence>
<organism evidence="9 10">
    <name type="scientific">Aquirufa nivalisilvae</name>
    <dbReference type="NCBI Taxonomy" id="2516557"/>
    <lineage>
        <taxon>Bacteria</taxon>
        <taxon>Pseudomonadati</taxon>
        <taxon>Bacteroidota</taxon>
        <taxon>Cytophagia</taxon>
        <taxon>Cytophagales</taxon>
        <taxon>Flectobacillaceae</taxon>
        <taxon>Aquirufa</taxon>
    </lineage>
</organism>
<comment type="catalytic activity">
    <reaction evidence="1 5">
        <text>a phosphate monoester + H2O = an alcohol + phosphate</text>
        <dbReference type="Rhea" id="RHEA:15017"/>
        <dbReference type="ChEBI" id="CHEBI:15377"/>
        <dbReference type="ChEBI" id="CHEBI:30879"/>
        <dbReference type="ChEBI" id="CHEBI:43474"/>
        <dbReference type="ChEBI" id="CHEBI:67140"/>
        <dbReference type="EC" id="3.1.3.2"/>
    </reaction>
</comment>
<feature type="binding site" evidence="6">
    <location>
        <position position="203"/>
    </location>
    <ligand>
        <name>Fe cation</name>
        <dbReference type="ChEBI" id="CHEBI:24875"/>
        <label>2</label>
    </ligand>
</feature>
<evidence type="ECO:0000313" key="9">
    <source>
        <dbReference type="EMBL" id="AWL09029.1"/>
    </source>
</evidence>
<dbReference type="InterPro" id="IPR051558">
    <property type="entry name" value="Metallophosphoesterase_PAP"/>
</dbReference>
<dbReference type="PANTHER" id="PTHR10161">
    <property type="entry name" value="TARTRATE-RESISTANT ACID PHOSPHATASE TYPE 5"/>
    <property type="match status" value="1"/>
</dbReference>
<evidence type="ECO:0000256" key="7">
    <source>
        <dbReference type="SAM" id="SignalP"/>
    </source>
</evidence>
<feature type="chain" id="PRO_5015728340" description="acid phosphatase" evidence="7">
    <location>
        <begin position="21"/>
        <end position="310"/>
    </location>
</feature>
<dbReference type="Gene3D" id="3.60.21.10">
    <property type="match status" value="1"/>
</dbReference>
<feature type="binding site" evidence="6">
    <location>
        <position position="74"/>
    </location>
    <ligand>
        <name>Fe cation</name>
        <dbReference type="ChEBI" id="CHEBI:24875"/>
        <label>1</label>
    </ligand>
</feature>
<sequence>MKQISLTGFLVLLCLQVNIAQTTQKYPKADISFLVIGDFGRQGEYHQKEVAQQMSLTGTEADIDFIITTGDNIYPKGVASPMDPIWKSSFEDIYLGHSLHVNWYPVLGNHDYAGNPQAEIEYSQISRRWNMPARYYSKTYKLSDGSQLLIAFLDTSPFELGYYQDEDEPFRTNVASQDTSAQKKWFTDLMSKSNAQWKIAVGHHPLVTSGPRKDRKNHVANSWQALMEKVGVDFYLAGHEHHLEYNQLSPKLHHMISGAGSKITALKSTEKAKFAQSANGFAAFFIQPKVLEFQFVDESGKTLFSQQIKK</sequence>
<dbReference type="PANTHER" id="PTHR10161:SF14">
    <property type="entry name" value="TARTRATE-RESISTANT ACID PHOSPHATASE TYPE 5"/>
    <property type="match status" value="1"/>
</dbReference>
<keyword evidence="3 7" id="KW-0732">Signal</keyword>
<feature type="binding site" evidence="6">
    <location>
        <position position="241"/>
    </location>
    <ligand>
        <name>Fe cation</name>
        <dbReference type="ChEBI" id="CHEBI:24875"/>
        <label>1</label>
    </ligand>
</feature>
<proteinExistence type="predicted"/>
<feature type="binding site" evidence="6">
    <location>
        <position position="239"/>
    </location>
    <ligand>
        <name>Fe cation</name>
        <dbReference type="ChEBI" id="CHEBI:24875"/>
        <label>2</label>
    </ligand>
</feature>
<keyword evidence="5 6" id="KW-0408">Iron</keyword>
<evidence type="ECO:0000259" key="8">
    <source>
        <dbReference type="Pfam" id="PF00149"/>
    </source>
</evidence>